<dbReference type="AlphaFoldDB" id="A0A0H5Q3M8"/>
<feature type="domain" description="GFO/IDH/MocA-like oxidoreductase" evidence="2">
    <location>
        <begin position="160"/>
        <end position="284"/>
    </location>
</feature>
<dbReference type="InterPro" id="IPR051450">
    <property type="entry name" value="Gfo/Idh/MocA_Oxidoreductases"/>
</dbReference>
<dbReference type="Pfam" id="PF01408">
    <property type="entry name" value="GFO_IDH_MocA"/>
    <property type="match status" value="1"/>
</dbReference>
<dbReference type="PANTHER" id="PTHR43377">
    <property type="entry name" value="BILIVERDIN REDUCTASE A"/>
    <property type="match status" value="1"/>
</dbReference>
<dbReference type="GO" id="GO:0000166">
    <property type="term" value="F:nucleotide binding"/>
    <property type="evidence" value="ECO:0007669"/>
    <property type="project" value="InterPro"/>
</dbReference>
<dbReference type="InterPro" id="IPR036291">
    <property type="entry name" value="NAD(P)-bd_dom_sf"/>
</dbReference>
<protein>
    <recommendedName>
        <fullName evidence="4">Gfo/Idh/MocA-like oxidoreductase N-terminal domain-containing protein</fullName>
    </recommendedName>
</protein>
<dbReference type="InterPro" id="IPR000683">
    <property type="entry name" value="Gfo/Idh/MocA-like_OxRdtase_N"/>
</dbReference>
<evidence type="ECO:0000259" key="1">
    <source>
        <dbReference type="Pfam" id="PF01408"/>
    </source>
</evidence>
<evidence type="ECO:0000313" key="3">
    <source>
        <dbReference type="EMBL" id="CRY96005.1"/>
    </source>
</evidence>
<dbReference type="InterPro" id="IPR055170">
    <property type="entry name" value="GFO_IDH_MocA-like_dom"/>
</dbReference>
<dbReference type="SUPFAM" id="SSF55347">
    <property type="entry name" value="Glyceraldehyde-3-phosphate dehydrogenase-like, C-terminal domain"/>
    <property type="match status" value="1"/>
</dbReference>
<feature type="domain" description="Gfo/Idh/MocA-like oxidoreductase N-terminal" evidence="1">
    <location>
        <begin position="36"/>
        <end position="146"/>
    </location>
</feature>
<accession>A0A0H5Q3M8</accession>
<name>A0A0H5Q3M8_9ZZZZ</name>
<dbReference type="Gene3D" id="3.40.50.720">
    <property type="entry name" value="NAD(P)-binding Rossmann-like Domain"/>
    <property type="match status" value="1"/>
</dbReference>
<dbReference type="EMBL" id="LN853469">
    <property type="protein sequence ID" value="CRY96005.1"/>
    <property type="molecule type" value="Genomic_DNA"/>
</dbReference>
<organism evidence="3">
    <name type="scientific">uncultured prokaryote</name>
    <dbReference type="NCBI Taxonomy" id="198431"/>
    <lineage>
        <taxon>unclassified sequences</taxon>
        <taxon>environmental samples</taxon>
    </lineage>
</organism>
<evidence type="ECO:0000259" key="2">
    <source>
        <dbReference type="Pfam" id="PF22725"/>
    </source>
</evidence>
<sequence>MKRTIILFCIMCLALIGPDAMCESPLRLALGGISHGHSHQILSKLDRTDIQLVGIWETDENLIAETVKRYGIDRSLFYSDLGQMLDQTKPEALVGFGSIYDHLHLVEEAAPRGVHVMVEKPLAVSMTHARKMEALAKKHNIFLITNYETTWYPTNDKAYRMAIEENKLGPLRKIIVYDGHNGPAGIHVEDTFLRWLTDPKENGGGAVVDFGCYGANLLTWFLKGERPAKVYADIRQHDPETYPDVDDDATIIVSYKDMEGIINASWAWPFSRKDMHVYGKDGYIYADNKYQMRTCICKNGKKVMEGSETLTDLPKEYSDPFCYLKALIRSEIEPEPYDLSSLENNMIVVEILDAAKKSAKTGRNSSPHSPTAVAEASHVDLRRTAGFAVKMIYGSFINSIDQSAKISFFQISGKPWKFTGISMIFSLSLHHIPKRYQDR</sequence>
<proteinExistence type="predicted"/>
<reference evidence="3" key="1">
    <citation type="submission" date="2015-06" db="EMBL/GenBank/DDBJ databases">
        <authorList>
            <person name="Joergensen T."/>
        </authorList>
    </citation>
    <scope>NUCLEOTIDE SEQUENCE</scope>
    <source>
        <strain evidence="3">RGFK0865</strain>
    </source>
</reference>
<dbReference type="PANTHER" id="PTHR43377:SF1">
    <property type="entry name" value="BILIVERDIN REDUCTASE A"/>
    <property type="match status" value="1"/>
</dbReference>
<reference evidence="3" key="2">
    <citation type="submission" date="2015-07" db="EMBL/GenBank/DDBJ databases">
        <title>Plasmids, circular viruses and viroids from rat gut.</title>
        <authorList>
            <person name="Jorgensen T.J."/>
            <person name="Hansen M.A."/>
            <person name="Xu Z."/>
            <person name="Tabak M.A."/>
            <person name="Sorensen S.J."/>
            <person name="Hansen L.H."/>
        </authorList>
    </citation>
    <scope>NUCLEOTIDE SEQUENCE</scope>
    <source>
        <strain evidence="3">RGFK0865</strain>
    </source>
</reference>
<dbReference type="SUPFAM" id="SSF51735">
    <property type="entry name" value="NAD(P)-binding Rossmann-fold domains"/>
    <property type="match status" value="1"/>
</dbReference>
<evidence type="ECO:0008006" key="4">
    <source>
        <dbReference type="Google" id="ProtNLM"/>
    </source>
</evidence>
<dbReference type="Gene3D" id="3.30.360.10">
    <property type="entry name" value="Dihydrodipicolinate Reductase, domain 2"/>
    <property type="match status" value="1"/>
</dbReference>
<dbReference type="Pfam" id="PF22725">
    <property type="entry name" value="GFO_IDH_MocA_C3"/>
    <property type="match status" value="1"/>
</dbReference>